<accession>A0A165EH96</accession>
<evidence type="ECO:0000256" key="1">
    <source>
        <dbReference type="ARBA" id="ARBA00001947"/>
    </source>
</evidence>
<keyword evidence="4" id="KW-0378">Hydrolase</keyword>
<evidence type="ECO:0000313" key="7">
    <source>
        <dbReference type="Proteomes" id="UP000076871"/>
    </source>
</evidence>
<dbReference type="OrthoDB" id="10250730at2759"/>
<evidence type="ECO:0000256" key="5">
    <source>
        <dbReference type="ARBA" id="ARBA00022833"/>
    </source>
</evidence>
<dbReference type="AlphaFoldDB" id="A0A165EH96"/>
<dbReference type="SUPFAM" id="SSF56281">
    <property type="entry name" value="Metallo-hydrolase/oxidoreductase"/>
    <property type="match status" value="1"/>
</dbReference>
<dbReference type="RefSeq" id="XP_040764790.1">
    <property type="nucleotide sequence ID" value="XM_040910704.1"/>
</dbReference>
<dbReference type="PANTHER" id="PTHR42978:SF2">
    <property type="entry name" value="102 KBASES UNSTABLE REGION: FROM 1 TO 119443"/>
    <property type="match status" value="1"/>
</dbReference>
<dbReference type="Gene3D" id="3.60.15.10">
    <property type="entry name" value="Ribonuclease Z/Hydroxyacylglutathione hydrolase-like"/>
    <property type="match status" value="1"/>
</dbReference>
<comment type="similarity">
    <text evidence="2">Belongs to the metallo-beta-lactamase superfamily.</text>
</comment>
<evidence type="ECO:0008006" key="8">
    <source>
        <dbReference type="Google" id="ProtNLM"/>
    </source>
</evidence>
<dbReference type="InParanoid" id="A0A165EH96"/>
<sequence>MNADLPLDSGKQVYVTVYALHAGSFFLQDKEVFEGSLGYFAFLVEHPSYGRLMLDLGLRKNGKGYPPAWDETLQEFTVKCSKDVVDILGEGHIQPSSINTVDRLHFNHVGDLLPFASAELVLGAGAANLMQHAYPHDPESLCAAFPEGQKVRYVHFGNGMPMSDQISPLGSFDHGMDLFKDGSFYLIDAPGHFPVHLAALARVAPNNFLLLAADCCHNRLCYDPGKRLISHENYDDIETARDTVEKLKIMNGLKNVLLILAHEKERLDEMPLFPTSLNVWARRELENKAKRSGSE</sequence>
<dbReference type="InterPro" id="IPR051013">
    <property type="entry name" value="MBL_superfamily_lactonases"/>
</dbReference>
<dbReference type="EMBL" id="KV427621">
    <property type="protein sequence ID" value="KZT07050.1"/>
    <property type="molecule type" value="Genomic_DNA"/>
</dbReference>
<evidence type="ECO:0000256" key="4">
    <source>
        <dbReference type="ARBA" id="ARBA00022801"/>
    </source>
</evidence>
<keyword evidence="3" id="KW-0479">Metal-binding</keyword>
<dbReference type="PANTHER" id="PTHR42978">
    <property type="entry name" value="QUORUM-QUENCHING LACTONASE YTNP-RELATED-RELATED"/>
    <property type="match status" value="1"/>
</dbReference>
<dbReference type="GO" id="GO:0016787">
    <property type="term" value="F:hydrolase activity"/>
    <property type="evidence" value="ECO:0007669"/>
    <property type="project" value="UniProtKB-KW"/>
</dbReference>
<dbReference type="GeneID" id="63827733"/>
<keyword evidence="5" id="KW-0862">Zinc</keyword>
<dbReference type="STRING" id="1314785.A0A165EH96"/>
<protein>
    <recommendedName>
        <fullName evidence="8">Metallo-beta-lactamase domain-containing protein</fullName>
    </recommendedName>
</protein>
<gene>
    <name evidence="6" type="ORF">LAESUDRAFT_736609</name>
</gene>
<keyword evidence="7" id="KW-1185">Reference proteome</keyword>
<dbReference type="Proteomes" id="UP000076871">
    <property type="component" value="Unassembled WGS sequence"/>
</dbReference>
<comment type="cofactor">
    <cofactor evidence="1">
        <name>Zn(2+)</name>
        <dbReference type="ChEBI" id="CHEBI:29105"/>
    </cofactor>
</comment>
<evidence type="ECO:0000313" key="6">
    <source>
        <dbReference type="EMBL" id="KZT07050.1"/>
    </source>
</evidence>
<dbReference type="InterPro" id="IPR036866">
    <property type="entry name" value="RibonucZ/Hydroxyglut_hydro"/>
</dbReference>
<dbReference type="CDD" id="cd07730">
    <property type="entry name" value="metallo-hydrolase-like_MBL-fold"/>
    <property type="match status" value="1"/>
</dbReference>
<reference evidence="6 7" key="1">
    <citation type="journal article" date="2016" name="Mol. Biol. Evol.">
        <title>Comparative Genomics of Early-Diverging Mushroom-Forming Fungi Provides Insights into the Origins of Lignocellulose Decay Capabilities.</title>
        <authorList>
            <person name="Nagy L.G."/>
            <person name="Riley R."/>
            <person name="Tritt A."/>
            <person name="Adam C."/>
            <person name="Daum C."/>
            <person name="Floudas D."/>
            <person name="Sun H."/>
            <person name="Yadav J.S."/>
            <person name="Pangilinan J."/>
            <person name="Larsson K.H."/>
            <person name="Matsuura K."/>
            <person name="Barry K."/>
            <person name="Labutti K."/>
            <person name="Kuo R."/>
            <person name="Ohm R.A."/>
            <person name="Bhattacharya S.S."/>
            <person name="Shirouzu T."/>
            <person name="Yoshinaga Y."/>
            <person name="Martin F.M."/>
            <person name="Grigoriev I.V."/>
            <person name="Hibbett D.S."/>
        </authorList>
    </citation>
    <scope>NUCLEOTIDE SEQUENCE [LARGE SCALE GENOMIC DNA]</scope>
    <source>
        <strain evidence="6 7">93-53</strain>
    </source>
</reference>
<dbReference type="GO" id="GO:0046872">
    <property type="term" value="F:metal ion binding"/>
    <property type="evidence" value="ECO:0007669"/>
    <property type="project" value="UniProtKB-KW"/>
</dbReference>
<name>A0A165EH96_9APHY</name>
<organism evidence="6 7">
    <name type="scientific">Laetiporus sulphureus 93-53</name>
    <dbReference type="NCBI Taxonomy" id="1314785"/>
    <lineage>
        <taxon>Eukaryota</taxon>
        <taxon>Fungi</taxon>
        <taxon>Dikarya</taxon>
        <taxon>Basidiomycota</taxon>
        <taxon>Agaricomycotina</taxon>
        <taxon>Agaricomycetes</taxon>
        <taxon>Polyporales</taxon>
        <taxon>Laetiporus</taxon>
    </lineage>
</organism>
<proteinExistence type="inferred from homology"/>
<evidence type="ECO:0000256" key="2">
    <source>
        <dbReference type="ARBA" id="ARBA00007749"/>
    </source>
</evidence>
<evidence type="ECO:0000256" key="3">
    <source>
        <dbReference type="ARBA" id="ARBA00022723"/>
    </source>
</evidence>